<comment type="caution">
    <text evidence="5">The sequence shown here is derived from an EMBL/GenBank/DDBJ whole genome shotgun (WGS) entry which is preliminary data.</text>
</comment>
<evidence type="ECO:0000313" key="5">
    <source>
        <dbReference type="EMBL" id="RAK53108.1"/>
    </source>
</evidence>
<keyword evidence="2" id="KW-0285">Flavoprotein</keyword>
<dbReference type="PRINTS" id="PR00368">
    <property type="entry name" value="FADPNR"/>
</dbReference>
<evidence type="ECO:0000256" key="1">
    <source>
        <dbReference type="ARBA" id="ARBA00018719"/>
    </source>
</evidence>
<dbReference type="InterPro" id="IPR023753">
    <property type="entry name" value="FAD/NAD-binding_dom"/>
</dbReference>
<evidence type="ECO:0000313" key="6">
    <source>
        <dbReference type="Proteomes" id="UP000249254"/>
    </source>
</evidence>
<dbReference type="AlphaFoldDB" id="A0A328AJQ4"/>
<dbReference type="InterPro" id="IPR036188">
    <property type="entry name" value="FAD/NAD-bd_sf"/>
</dbReference>
<evidence type="ECO:0000259" key="4">
    <source>
        <dbReference type="Pfam" id="PF07992"/>
    </source>
</evidence>
<dbReference type="PRINTS" id="PR00469">
    <property type="entry name" value="PNDRDTASEII"/>
</dbReference>
<sequence length="302" mass="32392">MHDCVVVGAGPAGLTAAIYLGRFRRDVLVVDAGSSRAARIPLSRNHPGFPDGVRGRDLLARMRLQAEKYGARFRDGRVERLAREGEDFRLDLAGEEIRARTVLIATGLIDIEPAIPGVQEAVAKGLIRICPICDGYETIGQRVGVIGADAHSAREAMFITTYTPKVALIHVGAPQDLPAEAREELGFAGVELIETPIESVVLDRERIAAVCFGPGRREVFDSLYAALGVLPRNQLAVAAGAQLDESGRLVVGEHQETSIPGLYAAGDVVRGLNQISTAEGEGAIAATRIHNSLREAERHRRG</sequence>
<dbReference type="Gene3D" id="3.50.50.60">
    <property type="entry name" value="FAD/NAD(P)-binding domain"/>
    <property type="match status" value="2"/>
</dbReference>
<gene>
    <name evidence="5" type="ORF">DJ017_00445</name>
</gene>
<organism evidence="5 6">
    <name type="scientific">Phenylobacterium soli</name>
    <dbReference type="NCBI Taxonomy" id="2170551"/>
    <lineage>
        <taxon>Bacteria</taxon>
        <taxon>Pseudomonadati</taxon>
        <taxon>Pseudomonadota</taxon>
        <taxon>Alphaproteobacteria</taxon>
        <taxon>Caulobacterales</taxon>
        <taxon>Caulobacteraceae</taxon>
        <taxon>Phenylobacterium</taxon>
    </lineage>
</organism>
<proteinExistence type="predicted"/>
<keyword evidence="3" id="KW-0560">Oxidoreductase</keyword>
<keyword evidence="6" id="KW-1185">Reference proteome</keyword>
<dbReference type="SUPFAM" id="SSF51905">
    <property type="entry name" value="FAD/NAD(P)-binding domain"/>
    <property type="match status" value="1"/>
</dbReference>
<reference evidence="6" key="1">
    <citation type="submission" date="2018-05" db="EMBL/GenBank/DDBJ databases">
        <authorList>
            <person name="Li X."/>
        </authorList>
    </citation>
    <scope>NUCLEOTIDE SEQUENCE [LARGE SCALE GENOMIC DNA]</scope>
    <source>
        <strain evidence="6">LX32</strain>
    </source>
</reference>
<dbReference type="GO" id="GO:0016491">
    <property type="term" value="F:oxidoreductase activity"/>
    <property type="evidence" value="ECO:0007669"/>
    <property type="project" value="UniProtKB-KW"/>
</dbReference>
<protein>
    <recommendedName>
        <fullName evidence="1">Thioredoxin reductase</fullName>
    </recommendedName>
</protein>
<dbReference type="InterPro" id="IPR050097">
    <property type="entry name" value="Ferredoxin-NADP_redctase_2"/>
</dbReference>
<evidence type="ECO:0000256" key="2">
    <source>
        <dbReference type="ARBA" id="ARBA00022630"/>
    </source>
</evidence>
<dbReference type="Proteomes" id="UP000249254">
    <property type="component" value="Unassembled WGS sequence"/>
</dbReference>
<dbReference type="EMBL" id="QFYQ01000001">
    <property type="protein sequence ID" value="RAK53108.1"/>
    <property type="molecule type" value="Genomic_DNA"/>
</dbReference>
<dbReference type="OrthoDB" id="9786503at2"/>
<evidence type="ECO:0000256" key="3">
    <source>
        <dbReference type="ARBA" id="ARBA00023002"/>
    </source>
</evidence>
<accession>A0A328AJQ4</accession>
<dbReference type="Pfam" id="PF07992">
    <property type="entry name" value="Pyr_redox_2"/>
    <property type="match status" value="1"/>
</dbReference>
<dbReference type="PANTHER" id="PTHR48105">
    <property type="entry name" value="THIOREDOXIN REDUCTASE 1-RELATED-RELATED"/>
    <property type="match status" value="1"/>
</dbReference>
<dbReference type="RefSeq" id="WP_111526861.1">
    <property type="nucleotide sequence ID" value="NZ_JBHRSG010000001.1"/>
</dbReference>
<name>A0A328AJQ4_9CAUL</name>
<feature type="domain" description="FAD/NAD(P)-binding" evidence="4">
    <location>
        <begin position="3"/>
        <end position="282"/>
    </location>
</feature>